<dbReference type="PANTHER" id="PTHR31451:SF39">
    <property type="entry name" value="MANNAN ENDO-1,4-BETA-MANNOSIDASE 1"/>
    <property type="match status" value="1"/>
</dbReference>
<evidence type="ECO:0000313" key="1">
    <source>
        <dbReference type="EMBL" id="PWA45072.1"/>
    </source>
</evidence>
<dbReference type="InterPro" id="IPR045053">
    <property type="entry name" value="MAN-like"/>
</dbReference>
<dbReference type="InterPro" id="IPR017853">
    <property type="entry name" value="GH"/>
</dbReference>
<organism evidence="1 2">
    <name type="scientific">Artemisia annua</name>
    <name type="common">Sweet wormwood</name>
    <dbReference type="NCBI Taxonomy" id="35608"/>
    <lineage>
        <taxon>Eukaryota</taxon>
        <taxon>Viridiplantae</taxon>
        <taxon>Streptophyta</taxon>
        <taxon>Embryophyta</taxon>
        <taxon>Tracheophyta</taxon>
        <taxon>Spermatophyta</taxon>
        <taxon>Magnoliopsida</taxon>
        <taxon>eudicotyledons</taxon>
        <taxon>Gunneridae</taxon>
        <taxon>Pentapetalae</taxon>
        <taxon>asterids</taxon>
        <taxon>campanulids</taxon>
        <taxon>Asterales</taxon>
        <taxon>Asteraceae</taxon>
        <taxon>Asteroideae</taxon>
        <taxon>Anthemideae</taxon>
        <taxon>Artemisiinae</taxon>
        <taxon>Artemisia</taxon>
    </lineage>
</organism>
<keyword evidence="2" id="KW-1185">Reference proteome</keyword>
<sequence length="164" mass="19755">MGPPEEDESNKCFEPIKYKEPSKFLTRIFEDSKRQRIREIFGDRLNKDWYTGPPEDDDDDLECLEEYLELHSYDGFIDTEKEQYRMPYQKPSSITIVKFQVTRYMVGLEESYMKVVLTKRNSIIMGVTYKDDHTIFAWELMNEPSCQSDLYQEKHLRFPLFYNL</sequence>
<accession>A0A2U1L7V4</accession>
<name>A0A2U1L7V4_ARTAN</name>
<dbReference type="Gene3D" id="3.20.20.80">
    <property type="entry name" value="Glycosidases"/>
    <property type="match status" value="1"/>
</dbReference>
<protein>
    <submittedName>
        <fullName evidence="1">Mannan endo-1,4-beta-mannosidase 9</fullName>
    </submittedName>
</protein>
<dbReference type="PANTHER" id="PTHR31451">
    <property type="match status" value="1"/>
</dbReference>
<dbReference type="AlphaFoldDB" id="A0A2U1L7V4"/>
<dbReference type="OrthoDB" id="1404838at2759"/>
<dbReference type="GO" id="GO:0005576">
    <property type="term" value="C:extracellular region"/>
    <property type="evidence" value="ECO:0007669"/>
    <property type="project" value="UniProtKB-SubCell"/>
</dbReference>
<dbReference type="SUPFAM" id="SSF51445">
    <property type="entry name" value="(Trans)glycosidases"/>
    <property type="match status" value="1"/>
</dbReference>
<comment type="caution">
    <text evidence="1">The sequence shown here is derived from an EMBL/GenBank/DDBJ whole genome shotgun (WGS) entry which is preliminary data.</text>
</comment>
<reference evidence="1 2" key="1">
    <citation type="journal article" date="2018" name="Mol. Plant">
        <title>The genome of Artemisia annua provides insight into the evolution of Asteraceae family and artemisinin biosynthesis.</title>
        <authorList>
            <person name="Shen Q."/>
            <person name="Zhang L."/>
            <person name="Liao Z."/>
            <person name="Wang S."/>
            <person name="Yan T."/>
            <person name="Shi P."/>
            <person name="Liu M."/>
            <person name="Fu X."/>
            <person name="Pan Q."/>
            <person name="Wang Y."/>
            <person name="Lv Z."/>
            <person name="Lu X."/>
            <person name="Zhang F."/>
            <person name="Jiang W."/>
            <person name="Ma Y."/>
            <person name="Chen M."/>
            <person name="Hao X."/>
            <person name="Li L."/>
            <person name="Tang Y."/>
            <person name="Lv G."/>
            <person name="Zhou Y."/>
            <person name="Sun X."/>
            <person name="Brodelius P.E."/>
            <person name="Rose J.K.C."/>
            <person name="Tang K."/>
        </authorList>
    </citation>
    <scope>NUCLEOTIDE SEQUENCE [LARGE SCALE GENOMIC DNA]</scope>
    <source>
        <strain evidence="2">cv. Huhao1</strain>
        <tissue evidence="1">Leaf</tissue>
    </source>
</reference>
<gene>
    <name evidence="1" type="ORF">CTI12_AA520790</name>
</gene>
<dbReference type="GO" id="GO:0016985">
    <property type="term" value="F:mannan endo-1,4-beta-mannosidase activity"/>
    <property type="evidence" value="ECO:0007669"/>
    <property type="project" value="UniProtKB-EC"/>
</dbReference>
<dbReference type="EMBL" id="PKPP01010956">
    <property type="protein sequence ID" value="PWA45072.1"/>
    <property type="molecule type" value="Genomic_DNA"/>
</dbReference>
<proteinExistence type="predicted"/>
<evidence type="ECO:0000313" key="2">
    <source>
        <dbReference type="Proteomes" id="UP000245207"/>
    </source>
</evidence>
<dbReference type="Proteomes" id="UP000245207">
    <property type="component" value="Unassembled WGS sequence"/>
</dbReference>
<dbReference type="STRING" id="35608.A0A2U1L7V4"/>